<organism evidence="1">
    <name type="scientific">Manihot esculenta</name>
    <name type="common">Cassava</name>
    <name type="synonym">Jatropha manihot</name>
    <dbReference type="NCBI Taxonomy" id="3983"/>
    <lineage>
        <taxon>Eukaryota</taxon>
        <taxon>Viridiplantae</taxon>
        <taxon>Streptophyta</taxon>
        <taxon>Embryophyta</taxon>
        <taxon>Tracheophyta</taxon>
        <taxon>Spermatophyta</taxon>
        <taxon>Magnoliopsida</taxon>
        <taxon>eudicotyledons</taxon>
        <taxon>Gunneridae</taxon>
        <taxon>Pentapetalae</taxon>
        <taxon>rosids</taxon>
        <taxon>fabids</taxon>
        <taxon>Malpighiales</taxon>
        <taxon>Euphorbiaceae</taxon>
        <taxon>Crotonoideae</taxon>
        <taxon>Manihoteae</taxon>
        <taxon>Manihot</taxon>
    </lineage>
</organism>
<accession>A0A2C9VG75</accession>
<evidence type="ECO:0000313" key="1">
    <source>
        <dbReference type="EMBL" id="OAY43357.1"/>
    </source>
</evidence>
<protein>
    <submittedName>
        <fullName evidence="1">Uncharacterized protein</fullName>
    </submittedName>
</protein>
<dbReference type="EMBL" id="CM004394">
    <property type="protein sequence ID" value="OAY43357.1"/>
    <property type="molecule type" value="Genomic_DNA"/>
</dbReference>
<proteinExistence type="predicted"/>
<dbReference type="AlphaFoldDB" id="A0A2C9VG75"/>
<name>A0A2C9VG75_MANES</name>
<reference evidence="1" key="1">
    <citation type="submission" date="2016-02" db="EMBL/GenBank/DDBJ databases">
        <title>WGS assembly of Manihot esculenta.</title>
        <authorList>
            <person name="Bredeson J.V."/>
            <person name="Prochnik S.E."/>
            <person name="Lyons J.B."/>
            <person name="Schmutz J."/>
            <person name="Grimwood J."/>
            <person name="Vrebalov J."/>
            <person name="Bart R.S."/>
            <person name="Amuge T."/>
            <person name="Ferguson M.E."/>
            <person name="Green R."/>
            <person name="Putnam N."/>
            <person name="Stites J."/>
            <person name="Rounsley S."/>
            <person name="Rokhsar D.S."/>
        </authorList>
    </citation>
    <scope>NUCLEOTIDE SEQUENCE [LARGE SCALE GENOMIC DNA]</scope>
    <source>
        <tissue evidence="1">Leaf</tissue>
    </source>
</reference>
<gene>
    <name evidence="1" type="ORF">MANES_08G063500</name>
</gene>
<sequence>MYFKTHPYDNLSNLLSNLNPEVRFKTAKGAQICTYICST</sequence>